<feature type="domain" description="LptD C-terminal" evidence="7">
    <location>
        <begin position="341"/>
        <end position="703"/>
    </location>
</feature>
<dbReference type="EMBL" id="CAADFO010000002">
    <property type="protein sequence ID" value="VFK22478.1"/>
    <property type="molecule type" value="Genomic_DNA"/>
</dbReference>
<evidence type="ECO:0000256" key="2">
    <source>
        <dbReference type="ARBA" id="ARBA00023136"/>
    </source>
</evidence>
<evidence type="ECO:0000313" key="9">
    <source>
        <dbReference type="EMBL" id="VFK28807.1"/>
    </source>
</evidence>
<dbReference type="AlphaFoldDB" id="A0A450XHL8"/>
<dbReference type="PANTHER" id="PTHR30189:SF1">
    <property type="entry name" value="LPS-ASSEMBLY PROTEIN LPTD"/>
    <property type="match status" value="1"/>
</dbReference>
<dbReference type="InterPro" id="IPR050218">
    <property type="entry name" value="LptD"/>
</dbReference>
<gene>
    <name evidence="4" type="primary">lptD</name>
    <name evidence="8" type="ORF">BECKMB1821G_GA0114241_100235</name>
    <name evidence="10" type="ORF">BECKMB1821H_GA0114242_100136</name>
    <name evidence="9" type="ORF">BECKMB1821I_GA0114274_100736</name>
</gene>
<dbReference type="InterPro" id="IPR007543">
    <property type="entry name" value="LptD_C"/>
</dbReference>
<comment type="caution">
    <text evidence="4">Lacks conserved residue(s) required for the propagation of feature annotation.</text>
</comment>
<evidence type="ECO:0000256" key="3">
    <source>
        <dbReference type="ARBA" id="ARBA00023237"/>
    </source>
</evidence>
<dbReference type="EMBL" id="CAADFQ010000007">
    <property type="protein sequence ID" value="VFK28807.1"/>
    <property type="molecule type" value="Genomic_DNA"/>
</dbReference>
<reference evidence="9" key="1">
    <citation type="submission" date="2019-02" db="EMBL/GenBank/DDBJ databases">
        <authorList>
            <person name="Gruber-Vodicka R. H."/>
            <person name="Seah K. B. B."/>
        </authorList>
    </citation>
    <scope>NUCLEOTIDE SEQUENCE</scope>
    <source>
        <strain evidence="8">BECK_BZ197</strain>
        <strain evidence="10">BECK_BZ198</strain>
        <strain evidence="9">BECK_BZ199</strain>
    </source>
</reference>
<keyword evidence="5" id="KW-0812">Transmembrane</keyword>
<proteinExistence type="inferred from homology"/>
<keyword evidence="1 4" id="KW-0732">Signal</keyword>
<keyword evidence="3 4" id="KW-0998">Cell outer membrane</keyword>
<evidence type="ECO:0000259" key="6">
    <source>
        <dbReference type="Pfam" id="PF03968"/>
    </source>
</evidence>
<evidence type="ECO:0000313" key="8">
    <source>
        <dbReference type="EMBL" id="VFK22478.1"/>
    </source>
</evidence>
<dbReference type="EMBL" id="CAADGH010000001">
    <property type="protein sequence ID" value="VFK74105.1"/>
    <property type="molecule type" value="Genomic_DNA"/>
</dbReference>
<dbReference type="Pfam" id="PF03968">
    <property type="entry name" value="LptD_N"/>
    <property type="match status" value="1"/>
</dbReference>
<accession>A0A450XHL8</accession>
<comment type="function">
    <text evidence="4">Together with LptE, is involved in the assembly of lipopolysaccharide (LPS) at the surface of the outer membrane.</text>
</comment>
<evidence type="ECO:0000259" key="7">
    <source>
        <dbReference type="Pfam" id="PF04453"/>
    </source>
</evidence>
<dbReference type="PANTHER" id="PTHR30189">
    <property type="entry name" value="LPS-ASSEMBLY PROTEIN"/>
    <property type="match status" value="1"/>
</dbReference>
<dbReference type="Pfam" id="PF04453">
    <property type="entry name" value="LptD"/>
    <property type="match status" value="1"/>
</dbReference>
<dbReference type="InterPro" id="IPR020889">
    <property type="entry name" value="LipoPS_assembly_LptD"/>
</dbReference>
<dbReference type="InterPro" id="IPR005653">
    <property type="entry name" value="OstA-like_N"/>
</dbReference>
<comment type="subcellular location">
    <subcellularLocation>
        <location evidence="4">Cell outer membrane</location>
    </subcellularLocation>
</comment>
<organism evidence="9">
    <name type="scientific">Candidatus Kentrum sp. MB</name>
    <dbReference type="NCBI Taxonomy" id="2138164"/>
    <lineage>
        <taxon>Bacteria</taxon>
        <taxon>Pseudomonadati</taxon>
        <taxon>Pseudomonadota</taxon>
        <taxon>Gammaproteobacteria</taxon>
        <taxon>Candidatus Kentrum</taxon>
    </lineage>
</organism>
<comment type="subunit">
    <text evidence="4">Component of the lipopolysaccharide transport and assembly complex. Interacts with LptE and LptA.</text>
</comment>
<protein>
    <recommendedName>
        <fullName evidence="4">LPS-assembly protein LptD</fullName>
    </recommendedName>
</protein>
<dbReference type="HAMAP" id="MF_01411">
    <property type="entry name" value="LPS_assembly_LptD"/>
    <property type="match status" value="1"/>
</dbReference>
<evidence type="ECO:0000313" key="10">
    <source>
        <dbReference type="EMBL" id="VFK74105.1"/>
    </source>
</evidence>
<dbReference type="GO" id="GO:0009279">
    <property type="term" value="C:cell outer membrane"/>
    <property type="evidence" value="ECO:0007669"/>
    <property type="project" value="UniProtKB-SubCell"/>
</dbReference>
<evidence type="ECO:0000256" key="1">
    <source>
        <dbReference type="ARBA" id="ARBA00022729"/>
    </source>
</evidence>
<keyword evidence="5" id="KW-1133">Transmembrane helix</keyword>
<feature type="domain" description="Organic solvent tolerance-like N-terminal" evidence="6">
    <location>
        <begin position="89"/>
        <end position="186"/>
    </location>
</feature>
<keyword evidence="2 4" id="KW-0472">Membrane</keyword>
<evidence type="ECO:0000256" key="5">
    <source>
        <dbReference type="SAM" id="Phobius"/>
    </source>
</evidence>
<dbReference type="GO" id="GO:0043165">
    <property type="term" value="P:Gram-negative-bacterium-type cell outer membrane assembly"/>
    <property type="evidence" value="ECO:0007669"/>
    <property type="project" value="UniProtKB-UniRule"/>
</dbReference>
<evidence type="ECO:0000256" key="4">
    <source>
        <dbReference type="HAMAP-Rule" id="MF_01411"/>
    </source>
</evidence>
<dbReference type="GO" id="GO:1990351">
    <property type="term" value="C:transporter complex"/>
    <property type="evidence" value="ECO:0007669"/>
    <property type="project" value="TreeGrafter"/>
</dbReference>
<dbReference type="GO" id="GO:0015920">
    <property type="term" value="P:lipopolysaccharide transport"/>
    <property type="evidence" value="ECO:0007669"/>
    <property type="project" value="InterPro"/>
</dbReference>
<comment type="similarity">
    <text evidence="4">Belongs to the LptD family.</text>
</comment>
<name>A0A450XHL8_9GAMM</name>
<sequence length="784" mass="89603">MIYLQDNVIPRLPFYRTRLVRSRVLAILAIIVVWVCGTWTAALSESVLAPEDSVDNGPDWSLCESDYWIPPRHPVVDMEGGDPSSIYLSADESSLLEQNILTMKGNVEVRQGDKYLSADLARYNKSAGTVDIQGNVEVWEVGRYVSGESAHIDLSSKESRLENASFLLMDKHGHGTARRVHLPDSNRMTARNATYTTCTPSPGRFGAKPANNQDTEKTESWWLTAKKIKVDKVKDSGTARNVTVKLKNIPIFYTPYLTFPLSDKRKTGFLVPGFGISDINGVEITTPFYWNIAPEQDATFAIRAMADRGAMLQGEYRYLTRIGTGKVGLEFLPDDALRDENRTAFRFQHTGNLSAQWHTDMDFNWISDKNYFEDMGTSLDMSSTRFFERRADLRYSGDRWWAHGRIQGYQVVDDTILPGSRPYEQLPQLQFGTRFAEHNRTFNFQFQGEWVNFQRRTGVTGTRLDLTPSVSYPMRTASTFLIPKLSLRHTQYNLSGTEAGKPDSPTRTLPIFSLDSGIFLDREMRLGKRAYTHTLEPRLHYLFVPYDNQDDFPVFDTSEYTFNFGTLFREHRFSGGDRVGDTHQVSLALTTRLLDEQTAEEIFRVSVGQIQYLQDRKVHLLGKAVDTDNSSEIITEVAAKIANQWRFLSGLQYSVQDNTATRTNFSLRYKPDEQRVFNLGYRYDRAHEEQANTSFRWPLGKNWGAVGRWTYALPESRTMETVIGLEYDSCCWGARALMQRFLSSTDGDFSNAFFLQLELKGLAGIGRKTDRFLERTVPGYRNRF</sequence>
<feature type="transmembrane region" description="Helical" evidence="5">
    <location>
        <begin position="24"/>
        <end position="43"/>
    </location>
</feature>